<evidence type="ECO:0000256" key="1">
    <source>
        <dbReference type="PROSITE-ProRule" id="PRU00176"/>
    </source>
</evidence>
<dbReference type="GO" id="GO:0003723">
    <property type="term" value="F:RNA binding"/>
    <property type="evidence" value="ECO:0007669"/>
    <property type="project" value="UniProtKB-UniRule"/>
</dbReference>
<evidence type="ECO:0000256" key="2">
    <source>
        <dbReference type="SAM" id="MobiDB-lite"/>
    </source>
</evidence>
<protein>
    <submittedName>
        <fullName evidence="4">RNA-binding domain-containing protein</fullName>
    </submittedName>
</protein>
<dbReference type="PANTHER" id="PTHR23147">
    <property type="entry name" value="SERINE/ARGININE RICH SPLICING FACTOR"/>
    <property type="match status" value="1"/>
</dbReference>
<reference evidence="4 5" key="1">
    <citation type="submission" date="2016-08" db="EMBL/GenBank/DDBJ databases">
        <authorList>
            <consortium name="Lentinula edodes genome sequencing consortium"/>
            <person name="Sakamoto Y."/>
            <person name="Nakade K."/>
            <person name="Sato S."/>
            <person name="Yoshida Y."/>
            <person name="Miyazaki K."/>
            <person name="Natsume S."/>
            <person name="Konno N."/>
        </authorList>
    </citation>
    <scope>NUCLEOTIDE SEQUENCE [LARGE SCALE GENOMIC DNA]</scope>
    <source>
        <strain evidence="4 5">NBRC 111202</strain>
    </source>
</reference>
<dbReference type="STRING" id="5353.A0A1Q3E7L5"/>
<dbReference type="EMBL" id="BDGU01000127">
    <property type="protein sequence ID" value="GAW03094.1"/>
    <property type="molecule type" value="Genomic_DNA"/>
</dbReference>
<evidence type="ECO:0000313" key="4">
    <source>
        <dbReference type="EMBL" id="GAW03094.1"/>
    </source>
</evidence>
<dbReference type="SUPFAM" id="SSF54928">
    <property type="entry name" value="RNA-binding domain, RBD"/>
    <property type="match status" value="1"/>
</dbReference>
<dbReference type="InterPro" id="IPR050907">
    <property type="entry name" value="SRSF"/>
</dbReference>
<sequence length="169" mass="19046">MLTTLFVAGLGPTTRARELGEVFERYGRIARCDIMPPKKGRTHNSNNPYAFVEFLSSRDADDALKSLNHTYVEGYLLKIAWAEHPPNQDDPHAPLSYPSQHPDQTAQSPTPRNMQFTERVDYARTPPGPPPPVEMVDVEADNYAKTPPREPFENIGHEAEAEVHEKQDP</sequence>
<evidence type="ECO:0000259" key="3">
    <source>
        <dbReference type="PROSITE" id="PS50102"/>
    </source>
</evidence>
<accession>A0A1Q3E7L5</accession>
<feature type="domain" description="RRM" evidence="3">
    <location>
        <begin position="3"/>
        <end position="84"/>
    </location>
</feature>
<keyword evidence="5" id="KW-1185">Reference proteome</keyword>
<dbReference type="Proteomes" id="UP000188533">
    <property type="component" value="Unassembled WGS sequence"/>
</dbReference>
<dbReference type="Pfam" id="PF00076">
    <property type="entry name" value="RRM_1"/>
    <property type="match status" value="1"/>
</dbReference>
<organism evidence="4 5">
    <name type="scientific">Lentinula edodes</name>
    <name type="common">Shiitake mushroom</name>
    <name type="synonym">Lentinus edodes</name>
    <dbReference type="NCBI Taxonomy" id="5353"/>
    <lineage>
        <taxon>Eukaryota</taxon>
        <taxon>Fungi</taxon>
        <taxon>Dikarya</taxon>
        <taxon>Basidiomycota</taxon>
        <taxon>Agaricomycotina</taxon>
        <taxon>Agaricomycetes</taxon>
        <taxon>Agaricomycetidae</taxon>
        <taxon>Agaricales</taxon>
        <taxon>Marasmiineae</taxon>
        <taxon>Omphalotaceae</taxon>
        <taxon>Lentinula</taxon>
    </lineage>
</organism>
<dbReference type="AlphaFoldDB" id="A0A1Q3E7L5"/>
<evidence type="ECO:0000313" key="5">
    <source>
        <dbReference type="Proteomes" id="UP000188533"/>
    </source>
</evidence>
<reference evidence="4 5" key="2">
    <citation type="submission" date="2017-02" db="EMBL/GenBank/DDBJ databases">
        <title>A genome survey and senescence transcriptome analysis in Lentinula edodes.</title>
        <authorList>
            <person name="Sakamoto Y."/>
            <person name="Nakade K."/>
            <person name="Sato S."/>
            <person name="Yoshida Y."/>
            <person name="Miyazaki K."/>
            <person name="Natsume S."/>
            <person name="Konno N."/>
        </authorList>
    </citation>
    <scope>NUCLEOTIDE SEQUENCE [LARGE SCALE GENOMIC DNA]</scope>
    <source>
        <strain evidence="4 5">NBRC 111202</strain>
    </source>
</reference>
<name>A0A1Q3E7L5_LENED</name>
<comment type="caution">
    <text evidence="4">The sequence shown here is derived from an EMBL/GenBank/DDBJ whole genome shotgun (WGS) entry which is preliminary data.</text>
</comment>
<proteinExistence type="predicted"/>
<feature type="region of interest" description="Disordered" evidence="2">
    <location>
        <begin position="83"/>
        <end position="169"/>
    </location>
</feature>
<feature type="compositionally biased region" description="Polar residues" evidence="2">
    <location>
        <begin position="97"/>
        <end position="116"/>
    </location>
</feature>
<dbReference type="SMART" id="SM00360">
    <property type="entry name" value="RRM"/>
    <property type="match status" value="1"/>
</dbReference>
<feature type="compositionally biased region" description="Basic and acidic residues" evidence="2">
    <location>
        <begin position="147"/>
        <end position="169"/>
    </location>
</feature>
<dbReference type="InterPro" id="IPR000504">
    <property type="entry name" value="RRM_dom"/>
</dbReference>
<dbReference type="PROSITE" id="PS50102">
    <property type="entry name" value="RRM"/>
    <property type="match status" value="1"/>
</dbReference>
<dbReference type="InterPro" id="IPR035979">
    <property type="entry name" value="RBD_domain_sf"/>
</dbReference>
<dbReference type="InterPro" id="IPR012677">
    <property type="entry name" value="Nucleotide-bd_a/b_plait_sf"/>
</dbReference>
<dbReference type="Gene3D" id="3.30.70.330">
    <property type="match status" value="1"/>
</dbReference>
<gene>
    <name evidence="4" type="ORF">LENED_004787</name>
</gene>
<keyword evidence="1" id="KW-0694">RNA-binding</keyword>